<accession>A0A914P4A8</accession>
<feature type="compositionally biased region" description="Low complexity" evidence="1">
    <location>
        <begin position="95"/>
        <end position="107"/>
    </location>
</feature>
<sequence length="851" mass="99143">MVTIVAEEDKTSEDPSPVAEEQGMQNIVAENSTAQGDTVTTAEKEPVETSSENVAAVKVPTEPIVPNETQTQYVAAAAVETQRIVSNETTQNRQASTPVTSTSSSSVAANPSFYQTFDEFFKNFLDSEPSQLDDREIRVFTNNIPHTFIVPVDQYDILYKALFKIKEIQDKAIFNDSLSLIKKIFLNSDFNKFILGFWNCDEIRNRELGPIGFSFTDGKHKCDFSDVRPFDDISSKNVKVLECAWSMILDAEATLEYLINEFVENKPMSVYYAIVLRRFSCCGDYKIKFDGKELPIFIYVFRKAHDRAVASGHLLMTTLSCLNTVTWRPRNGSHCSALMKPNYALCETMNYLLQDDENHSKYLQNLERLFNPIDKFRCTIEWNSTDSADFDNPTMFLYHFIKYFNRKNSVAMNDTVFYIIECFKKSLHECGGRISSFDLFEEHLEIDWPFAYCILEFLEFRTIKRYIPESIYKSLPENVAEKYTSLNEEEPTREKALTGIFELFLLCRTSRGIPDAFYKSLLSTYGGPKSVIDIFAKCILEAINNLKNSTKIQIDMKFVDFVARICEYSLDSKLLEQFSGLFEMDTDFIHQNLHLIIIGRVIRIPLEEIYYRERRKPIFTEIDPLLQDLFKLFSNKVYKKFGELRIIHKNVWPPWRKGLAATMEDPVSLAINHVLNAIEKEAYCIFDCTSGRNDEIIEMLFHLFKERRHYGYRFLRLEEIFRKTYPAYFERFEEIENDRKQQQQNYENNRRERDGGYPRARQLQSDVQSPQRYDQQSRQPPERYDQQSRQPPPPERYSNNSREQVGGSYRHGREQNGSGYGGSYEPRQSSNSQRNDRRFEGGTRNGSQNNY</sequence>
<organism evidence="2 3">
    <name type="scientific">Panagrolaimus davidi</name>
    <dbReference type="NCBI Taxonomy" id="227884"/>
    <lineage>
        <taxon>Eukaryota</taxon>
        <taxon>Metazoa</taxon>
        <taxon>Ecdysozoa</taxon>
        <taxon>Nematoda</taxon>
        <taxon>Chromadorea</taxon>
        <taxon>Rhabditida</taxon>
        <taxon>Tylenchina</taxon>
        <taxon>Panagrolaimomorpha</taxon>
        <taxon>Panagrolaimoidea</taxon>
        <taxon>Panagrolaimidae</taxon>
        <taxon>Panagrolaimus</taxon>
    </lineage>
</organism>
<feature type="region of interest" description="Disordered" evidence="1">
    <location>
        <begin position="736"/>
        <end position="851"/>
    </location>
</feature>
<dbReference type="WBParaSite" id="PDA_v2.g1215.t1">
    <property type="protein sequence ID" value="PDA_v2.g1215.t1"/>
    <property type="gene ID" value="PDA_v2.g1215"/>
</dbReference>
<evidence type="ECO:0000313" key="2">
    <source>
        <dbReference type="Proteomes" id="UP000887578"/>
    </source>
</evidence>
<dbReference type="Proteomes" id="UP000887578">
    <property type="component" value="Unplaced"/>
</dbReference>
<keyword evidence="2" id="KW-1185">Reference proteome</keyword>
<name>A0A914P4A8_9BILA</name>
<evidence type="ECO:0000313" key="3">
    <source>
        <dbReference type="WBParaSite" id="PDA_v2.g1215.t1"/>
    </source>
</evidence>
<evidence type="ECO:0000256" key="1">
    <source>
        <dbReference type="SAM" id="MobiDB-lite"/>
    </source>
</evidence>
<reference evidence="3" key="1">
    <citation type="submission" date="2022-11" db="UniProtKB">
        <authorList>
            <consortium name="WormBaseParasite"/>
        </authorList>
    </citation>
    <scope>IDENTIFICATION</scope>
</reference>
<feature type="compositionally biased region" description="Polar residues" evidence="1">
    <location>
        <begin position="23"/>
        <end position="41"/>
    </location>
</feature>
<protein>
    <submittedName>
        <fullName evidence="3">THO complex subunitTHOC2 C-terminal domain-containing protein</fullName>
    </submittedName>
</protein>
<feature type="compositionally biased region" description="Polar residues" evidence="1">
    <location>
        <begin position="762"/>
        <end position="779"/>
    </location>
</feature>
<feature type="region of interest" description="Disordered" evidence="1">
    <location>
        <begin position="86"/>
        <end position="107"/>
    </location>
</feature>
<dbReference type="AlphaFoldDB" id="A0A914P4A8"/>
<feature type="region of interest" description="Disordered" evidence="1">
    <location>
        <begin position="1"/>
        <end position="54"/>
    </location>
</feature>
<proteinExistence type="predicted"/>